<comment type="cofactor">
    <cofactor evidence="5">
        <name>Mg(2+)</name>
        <dbReference type="ChEBI" id="CHEBI:18420"/>
    </cofactor>
</comment>
<dbReference type="InterPro" id="IPR002698">
    <property type="entry name" value="FTHF_cligase"/>
</dbReference>
<evidence type="ECO:0000256" key="2">
    <source>
        <dbReference type="ARBA" id="ARBA00022741"/>
    </source>
</evidence>
<comment type="catalytic activity">
    <reaction evidence="5">
        <text>(6S)-5-formyl-5,6,7,8-tetrahydrofolate + ATP = (6R)-5,10-methenyltetrahydrofolate + ADP + phosphate</text>
        <dbReference type="Rhea" id="RHEA:10488"/>
        <dbReference type="ChEBI" id="CHEBI:30616"/>
        <dbReference type="ChEBI" id="CHEBI:43474"/>
        <dbReference type="ChEBI" id="CHEBI:57455"/>
        <dbReference type="ChEBI" id="CHEBI:57457"/>
        <dbReference type="ChEBI" id="CHEBI:456216"/>
        <dbReference type="EC" id="6.3.3.2"/>
    </reaction>
</comment>
<dbReference type="GO" id="GO:0005524">
    <property type="term" value="F:ATP binding"/>
    <property type="evidence" value="ECO:0007669"/>
    <property type="project" value="UniProtKB-KW"/>
</dbReference>
<dbReference type="EC" id="6.3.3.2" evidence="5"/>
<dbReference type="NCBIfam" id="TIGR02727">
    <property type="entry name" value="MTHFS_bact"/>
    <property type="match status" value="1"/>
</dbReference>
<keyword evidence="3 4" id="KW-0067">ATP-binding</keyword>
<dbReference type="PIRSF" id="PIRSF006806">
    <property type="entry name" value="FTHF_cligase"/>
    <property type="match status" value="1"/>
</dbReference>
<keyword evidence="2 4" id="KW-0547">Nucleotide-binding</keyword>
<sequence>MDKKELRKKFKDLRESLSEKEWFEYSKSICQKLIDSSFFKNSQRIAFYYPVNKEVNLTIAIEEALKQGKEIFLPKTHLKEKRLSFHKVTDLARLSPGVFGIFEPPSIDSPIEACELDLILVPGLAFDLKKYRLGYGGGFYDRFLKETKALKIGIAFSFQIIEKLPQDPWDEKMDYILTEEGFF</sequence>
<evidence type="ECO:0000313" key="6">
    <source>
        <dbReference type="EMBL" id="PMP63950.1"/>
    </source>
</evidence>
<dbReference type="EMBL" id="PNIE01000024">
    <property type="protein sequence ID" value="PMP63950.1"/>
    <property type="molecule type" value="Genomic_DNA"/>
</dbReference>
<feature type="binding site" evidence="4">
    <location>
        <begin position="3"/>
        <end position="7"/>
    </location>
    <ligand>
        <name>ATP</name>
        <dbReference type="ChEBI" id="CHEBI:30616"/>
    </ligand>
</feature>
<dbReference type="SUPFAM" id="SSF100950">
    <property type="entry name" value="NagB/RpiA/CoA transferase-like"/>
    <property type="match status" value="1"/>
</dbReference>
<evidence type="ECO:0000256" key="3">
    <source>
        <dbReference type="ARBA" id="ARBA00022840"/>
    </source>
</evidence>
<dbReference type="InterPro" id="IPR037171">
    <property type="entry name" value="NagB/RpiA_transferase-like"/>
</dbReference>
<feature type="binding site" evidence="4">
    <location>
        <position position="54"/>
    </location>
    <ligand>
        <name>substrate</name>
    </ligand>
</feature>
<dbReference type="Gene3D" id="3.40.50.10420">
    <property type="entry name" value="NagB/RpiA/CoA transferase-like"/>
    <property type="match status" value="1"/>
</dbReference>
<proteinExistence type="inferred from homology"/>
<dbReference type="PANTHER" id="PTHR23407:SF1">
    <property type="entry name" value="5-FORMYLTETRAHYDROFOLATE CYCLO-LIGASE"/>
    <property type="match status" value="1"/>
</dbReference>
<evidence type="ECO:0000256" key="1">
    <source>
        <dbReference type="ARBA" id="ARBA00010638"/>
    </source>
</evidence>
<organism evidence="6 7">
    <name type="scientific">Caldimicrobium thiodismutans</name>
    <dbReference type="NCBI Taxonomy" id="1653476"/>
    <lineage>
        <taxon>Bacteria</taxon>
        <taxon>Pseudomonadati</taxon>
        <taxon>Thermodesulfobacteriota</taxon>
        <taxon>Thermodesulfobacteria</taxon>
        <taxon>Thermodesulfobacteriales</taxon>
        <taxon>Thermodesulfobacteriaceae</taxon>
        <taxon>Caldimicrobium</taxon>
    </lineage>
</organism>
<evidence type="ECO:0000313" key="7">
    <source>
        <dbReference type="Proteomes" id="UP000235731"/>
    </source>
</evidence>
<evidence type="ECO:0000256" key="4">
    <source>
        <dbReference type="PIRSR" id="PIRSR006806-1"/>
    </source>
</evidence>
<keyword evidence="6" id="KW-0436">Ligase</keyword>
<dbReference type="Pfam" id="PF01812">
    <property type="entry name" value="5-FTHF_cyc-lig"/>
    <property type="match status" value="1"/>
</dbReference>
<gene>
    <name evidence="6" type="ORF">C0197_01520</name>
</gene>
<dbReference type="Proteomes" id="UP000235731">
    <property type="component" value="Unassembled WGS sequence"/>
</dbReference>
<name>A0A2N7PKU6_9BACT</name>
<dbReference type="GO" id="GO:0030272">
    <property type="term" value="F:5-formyltetrahydrofolate cyclo-ligase activity"/>
    <property type="evidence" value="ECO:0007669"/>
    <property type="project" value="UniProtKB-EC"/>
</dbReference>
<comment type="caution">
    <text evidence="6">The sequence shown here is derived from an EMBL/GenBank/DDBJ whole genome shotgun (WGS) entry which is preliminary data.</text>
</comment>
<feature type="binding site" evidence="4">
    <location>
        <begin position="132"/>
        <end position="140"/>
    </location>
    <ligand>
        <name>ATP</name>
        <dbReference type="ChEBI" id="CHEBI:30616"/>
    </ligand>
</feature>
<keyword evidence="5" id="KW-0460">Magnesium</keyword>
<dbReference type="GO" id="GO:0046872">
    <property type="term" value="F:metal ion binding"/>
    <property type="evidence" value="ECO:0007669"/>
    <property type="project" value="UniProtKB-KW"/>
</dbReference>
<reference evidence="6 7" key="1">
    <citation type="submission" date="2018-01" db="EMBL/GenBank/DDBJ databases">
        <title>Metagenomic assembled genomes from two thermal pools in the Uzon Caldera, Kamchatka, Russia.</title>
        <authorList>
            <person name="Wilkins L."/>
            <person name="Ettinger C."/>
        </authorList>
    </citation>
    <scope>NUCLEOTIDE SEQUENCE [LARGE SCALE GENOMIC DNA]</scope>
    <source>
        <strain evidence="6">ZAV-15</strain>
    </source>
</reference>
<dbReference type="PANTHER" id="PTHR23407">
    <property type="entry name" value="ATPASE INHIBITOR/5-FORMYLTETRAHYDROFOLATE CYCLO-LIGASE"/>
    <property type="match status" value="1"/>
</dbReference>
<evidence type="ECO:0000256" key="5">
    <source>
        <dbReference type="RuleBase" id="RU361279"/>
    </source>
</evidence>
<keyword evidence="5" id="KW-0479">Metal-binding</keyword>
<comment type="similarity">
    <text evidence="1 5">Belongs to the 5-formyltetrahydrofolate cyclo-ligase family.</text>
</comment>
<dbReference type="GO" id="GO:0009396">
    <property type="term" value="P:folic acid-containing compound biosynthetic process"/>
    <property type="evidence" value="ECO:0007669"/>
    <property type="project" value="TreeGrafter"/>
</dbReference>
<dbReference type="GO" id="GO:0035999">
    <property type="term" value="P:tetrahydrofolate interconversion"/>
    <property type="evidence" value="ECO:0007669"/>
    <property type="project" value="TreeGrafter"/>
</dbReference>
<dbReference type="AlphaFoldDB" id="A0A2N7PKU6"/>
<protein>
    <recommendedName>
        <fullName evidence="5">5-formyltetrahydrofolate cyclo-ligase</fullName>
        <ecNumber evidence="5">6.3.3.2</ecNumber>
    </recommendedName>
</protein>
<accession>A0A2N7PKU6</accession>
<dbReference type="InterPro" id="IPR024185">
    <property type="entry name" value="FTHF_cligase-like_sf"/>
</dbReference>